<name>A0A3P7IRR4_STRVU</name>
<protein>
    <submittedName>
        <fullName evidence="1">Uncharacterized protein</fullName>
    </submittedName>
</protein>
<dbReference type="OrthoDB" id="444135at2759"/>
<evidence type="ECO:0000313" key="2">
    <source>
        <dbReference type="Proteomes" id="UP000270094"/>
    </source>
</evidence>
<evidence type="ECO:0000313" key="1">
    <source>
        <dbReference type="EMBL" id="VDM72766.1"/>
    </source>
</evidence>
<gene>
    <name evidence="1" type="ORF">SVUK_LOCUS7764</name>
</gene>
<organism evidence="1 2">
    <name type="scientific">Strongylus vulgaris</name>
    <name type="common">Blood worm</name>
    <dbReference type="NCBI Taxonomy" id="40348"/>
    <lineage>
        <taxon>Eukaryota</taxon>
        <taxon>Metazoa</taxon>
        <taxon>Ecdysozoa</taxon>
        <taxon>Nematoda</taxon>
        <taxon>Chromadorea</taxon>
        <taxon>Rhabditida</taxon>
        <taxon>Rhabditina</taxon>
        <taxon>Rhabditomorpha</taxon>
        <taxon>Strongyloidea</taxon>
        <taxon>Strongylidae</taxon>
        <taxon>Strongylus</taxon>
    </lineage>
</organism>
<reference evidence="1 2" key="1">
    <citation type="submission" date="2018-11" db="EMBL/GenBank/DDBJ databases">
        <authorList>
            <consortium name="Pathogen Informatics"/>
        </authorList>
    </citation>
    <scope>NUCLEOTIDE SEQUENCE [LARGE SCALE GENOMIC DNA]</scope>
</reference>
<sequence length="97" mass="11015">MRYRNRVEAVVGKSYTKRLRHKFSRGSLAKRSFRYLVKPKNMSEDGYDSFDDDVVMTNPSSLECPDNSDTSLPATPPPGMDELVVFVSSIIICRIHS</sequence>
<dbReference type="EMBL" id="UYYB01027134">
    <property type="protein sequence ID" value="VDM72766.1"/>
    <property type="molecule type" value="Genomic_DNA"/>
</dbReference>
<accession>A0A3P7IRR4</accession>
<proteinExistence type="predicted"/>
<dbReference type="AlphaFoldDB" id="A0A3P7IRR4"/>
<dbReference type="Proteomes" id="UP000270094">
    <property type="component" value="Unassembled WGS sequence"/>
</dbReference>
<keyword evidence="2" id="KW-1185">Reference proteome</keyword>